<evidence type="ECO:0000313" key="11">
    <source>
        <dbReference type="Proteomes" id="UP000294947"/>
    </source>
</evidence>
<name>A0A4R4Y5B3_9PSEU</name>
<accession>A0A4R4Y5B3</accession>
<dbReference type="PANTHER" id="PTHR47354:SF1">
    <property type="entry name" value="CARNITINE MONOOXYGENASE REDUCTASE SUBUNIT"/>
    <property type="match status" value="1"/>
</dbReference>
<gene>
    <name evidence="10" type="ORF">E1288_38055</name>
</gene>
<evidence type="ECO:0000256" key="3">
    <source>
        <dbReference type="ARBA" id="ARBA00022714"/>
    </source>
</evidence>
<evidence type="ECO:0000313" key="10">
    <source>
        <dbReference type="EMBL" id="TDD38804.1"/>
    </source>
</evidence>
<dbReference type="InterPro" id="IPR017927">
    <property type="entry name" value="FAD-bd_FR_type"/>
</dbReference>
<protein>
    <submittedName>
        <fullName evidence="10">Oxidoreductase</fullName>
    </submittedName>
</protein>
<dbReference type="InterPro" id="IPR001433">
    <property type="entry name" value="OxRdtase_FAD/NAD-bd"/>
</dbReference>
<feature type="domain" description="FAD-binding FR-type" evidence="9">
    <location>
        <begin position="7"/>
        <end position="109"/>
    </location>
</feature>
<dbReference type="GO" id="GO:0016491">
    <property type="term" value="F:oxidoreductase activity"/>
    <property type="evidence" value="ECO:0007669"/>
    <property type="project" value="UniProtKB-KW"/>
</dbReference>
<dbReference type="CDD" id="cd06185">
    <property type="entry name" value="PDR_like"/>
    <property type="match status" value="1"/>
</dbReference>
<evidence type="ECO:0000256" key="5">
    <source>
        <dbReference type="ARBA" id="ARBA00023002"/>
    </source>
</evidence>
<dbReference type="CDD" id="cd00207">
    <property type="entry name" value="fer2"/>
    <property type="match status" value="1"/>
</dbReference>
<dbReference type="Pfam" id="PF00175">
    <property type="entry name" value="NAD_binding_1"/>
    <property type="match status" value="1"/>
</dbReference>
<dbReference type="Gene3D" id="3.40.50.80">
    <property type="entry name" value="Nucleotide-binding domain of ferredoxin-NADP reductase (FNR) module"/>
    <property type="match status" value="1"/>
</dbReference>
<dbReference type="Gene3D" id="3.10.20.30">
    <property type="match status" value="1"/>
</dbReference>
<comment type="cofactor">
    <cofactor evidence="1">
        <name>FAD</name>
        <dbReference type="ChEBI" id="CHEBI:57692"/>
    </cofactor>
</comment>
<dbReference type="RefSeq" id="WP_132493537.1">
    <property type="nucleotide sequence ID" value="NZ_SMKW01000082.1"/>
</dbReference>
<organism evidence="10 11">
    <name type="scientific">Saccharopolyspora elongata</name>
    <dbReference type="NCBI Taxonomy" id="2530387"/>
    <lineage>
        <taxon>Bacteria</taxon>
        <taxon>Bacillati</taxon>
        <taxon>Actinomycetota</taxon>
        <taxon>Actinomycetes</taxon>
        <taxon>Pseudonocardiales</taxon>
        <taxon>Pseudonocardiaceae</taxon>
        <taxon>Saccharopolyspora</taxon>
    </lineage>
</organism>
<feature type="domain" description="2Fe-2S ferredoxin-type" evidence="8">
    <location>
        <begin position="235"/>
        <end position="320"/>
    </location>
</feature>
<keyword evidence="3" id="KW-0001">2Fe-2S</keyword>
<dbReference type="Proteomes" id="UP000294947">
    <property type="component" value="Unassembled WGS sequence"/>
</dbReference>
<evidence type="ECO:0000259" key="9">
    <source>
        <dbReference type="PROSITE" id="PS51384"/>
    </source>
</evidence>
<keyword evidence="11" id="KW-1185">Reference proteome</keyword>
<dbReference type="PROSITE" id="PS51384">
    <property type="entry name" value="FAD_FR"/>
    <property type="match status" value="1"/>
</dbReference>
<dbReference type="PROSITE" id="PS51085">
    <property type="entry name" value="2FE2S_FER_2"/>
    <property type="match status" value="1"/>
</dbReference>
<reference evidence="10 11" key="1">
    <citation type="submission" date="2019-03" db="EMBL/GenBank/DDBJ databases">
        <title>Draft genome sequences of novel Actinobacteria.</title>
        <authorList>
            <person name="Sahin N."/>
            <person name="Ay H."/>
            <person name="Saygin H."/>
        </authorList>
    </citation>
    <scope>NUCLEOTIDE SEQUENCE [LARGE SCALE GENOMIC DNA]</scope>
    <source>
        <strain evidence="10 11">7K502</strain>
    </source>
</reference>
<keyword evidence="4" id="KW-0479">Metal-binding</keyword>
<dbReference type="Gene3D" id="2.40.30.10">
    <property type="entry name" value="Translation factors"/>
    <property type="match status" value="1"/>
</dbReference>
<keyword evidence="2" id="KW-0285">Flavoprotein</keyword>
<evidence type="ECO:0000256" key="4">
    <source>
        <dbReference type="ARBA" id="ARBA00022723"/>
    </source>
</evidence>
<dbReference type="InterPro" id="IPR036010">
    <property type="entry name" value="2Fe-2S_ferredoxin-like_sf"/>
</dbReference>
<dbReference type="GO" id="GO:0051537">
    <property type="term" value="F:2 iron, 2 sulfur cluster binding"/>
    <property type="evidence" value="ECO:0007669"/>
    <property type="project" value="UniProtKB-KW"/>
</dbReference>
<dbReference type="SUPFAM" id="SSF54292">
    <property type="entry name" value="2Fe-2S ferredoxin-like"/>
    <property type="match status" value="1"/>
</dbReference>
<evidence type="ECO:0000256" key="7">
    <source>
        <dbReference type="ARBA" id="ARBA00023014"/>
    </source>
</evidence>
<evidence type="ECO:0000259" key="8">
    <source>
        <dbReference type="PROSITE" id="PS51085"/>
    </source>
</evidence>
<dbReference type="PRINTS" id="PR00409">
    <property type="entry name" value="PHDIOXRDTASE"/>
</dbReference>
<proteinExistence type="predicted"/>
<dbReference type="Pfam" id="PF00111">
    <property type="entry name" value="Fer2"/>
    <property type="match status" value="1"/>
</dbReference>
<dbReference type="InterPro" id="IPR017938">
    <property type="entry name" value="Riboflavin_synthase-like_b-brl"/>
</dbReference>
<dbReference type="GO" id="GO:0046872">
    <property type="term" value="F:metal ion binding"/>
    <property type="evidence" value="ECO:0007669"/>
    <property type="project" value="UniProtKB-KW"/>
</dbReference>
<keyword evidence="7" id="KW-0411">Iron-sulfur</keyword>
<dbReference type="InterPro" id="IPR006058">
    <property type="entry name" value="2Fe2S_fd_BS"/>
</dbReference>
<dbReference type="EMBL" id="SMKW01000082">
    <property type="protein sequence ID" value="TDD38804.1"/>
    <property type="molecule type" value="Genomic_DNA"/>
</dbReference>
<sequence>MATRETEPELDLVVTRRRDEALGVVSLELQRSDGTPLPTWSPGAHIELDLGEGLLRQYSLSSSTRDHKTWRIAVLREEHGRGGSRRIHDNIDEGDILRVRGPRNHFRLKPAVRYLFIAGGIGITPIIPMLAEAEEQGAEWELVYGGRSADSMAFRDDLEKQYPGRVRVFPEADCGLLDLEELLGTPQPGLLVYCCGPAPLLDAVEDKCIAWPDGSLHVERFTAKELEAPVRSEVFEVKLARAGVTVQVPAGKSVLESVEEAGVQAAYSCREGACGTCMTTVLEGTVDHRDSLLDDDERAAHDTMMICVSRAACAKLVLDL</sequence>
<evidence type="ECO:0000256" key="6">
    <source>
        <dbReference type="ARBA" id="ARBA00023004"/>
    </source>
</evidence>
<dbReference type="OrthoDB" id="3807506at2"/>
<dbReference type="AlphaFoldDB" id="A0A4R4Y5B3"/>
<comment type="caution">
    <text evidence="10">The sequence shown here is derived from an EMBL/GenBank/DDBJ whole genome shotgun (WGS) entry which is preliminary data.</text>
</comment>
<evidence type="ECO:0000256" key="2">
    <source>
        <dbReference type="ARBA" id="ARBA00022630"/>
    </source>
</evidence>
<dbReference type="SUPFAM" id="SSF52343">
    <property type="entry name" value="Ferredoxin reductase-like, C-terminal NADP-linked domain"/>
    <property type="match status" value="1"/>
</dbReference>
<dbReference type="InterPro" id="IPR050415">
    <property type="entry name" value="MRET"/>
</dbReference>
<dbReference type="InterPro" id="IPR039261">
    <property type="entry name" value="FNR_nucleotide-bd"/>
</dbReference>
<evidence type="ECO:0000256" key="1">
    <source>
        <dbReference type="ARBA" id="ARBA00001974"/>
    </source>
</evidence>
<dbReference type="InterPro" id="IPR001041">
    <property type="entry name" value="2Fe-2S_ferredoxin-type"/>
</dbReference>
<keyword evidence="6" id="KW-0408">Iron</keyword>
<dbReference type="InterPro" id="IPR012675">
    <property type="entry name" value="Beta-grasp_dom_sf"/>
</dbReference>
<dbReference type="SUPFAM" id="SSF63380">
    <property type="entry name" value="Riboflavin synthase domain-like"/>
    <property type="match status" value="1"/>
</dbReference>
<dbReference type="PANTHER" id="PTHR47354">
    <property type="entry name" value="NADH OXIDOREDUCTASE HCR"/>
    <property type="match status" value="1"/>
</dbReference>
<keyword evidence="5" id="KW-0560">Oxidoreductase</keyword>
<dbReference type="PROSITE" id="PS00197">
    <property type="entry name" value="2FE2S_FER_1"/>
    <property type="match status" value="1"/>
</dbReference>